<name>A0A371CW61_9APHY</name>
<gene>
    <name evidence="2" type="ORF">OH76DRAFT_1486971</name>
</gene>
<keyword evidence="1" id="KW-0812">Transmembrane</keyword>
<keyword evidence="1" id="KW-0472">Membrane</keyword>
<reference evidence="2 3" key="1">
    <citation type="journal article" date="2018" name="Biotechnol. Biofuels">
        <title>Integrative visual omics of the white-rot fungus Polyporus brumalis exposes the biotechnological potential of its oxidative enzymes for delignifying raw plant biomass.</title>
        <authorList>
            <person name="Miyauchi S."/>
            <person name="Rancon A."/>
            <person name="Drula E."/>
            <person name="Hage H."/>
            <person name="Chaduli D."/>
            <person name="Favel A."/>
            <person name="Grisel S."/>
            <person name="Henrissat B."/>
            <person name="Herpoel-Gimbert I."/>
            <person name="Ruiz-Duenas F.J."/>
            <person name="Chevret D."/>
            <person name="Hainaut M."/>
            <person name="Lin J."/>
            <person name="Wang M."/>
            <person name="Pangilinan J."/>
            <person name="Lipzen A."/>
            <person name="Lesage-Meessen L."/>
            <person name="Navarro D."/>
            <person name="Riley R."/>
            <person name="Grigoriev I.V."/>
            <person name="Zhou S."/>
            <person name="Raouche S."/>
            <person name="Rosso M.N."/>
        </authorList>
    </citation>
    <scope>NUCLEOTIDE SEQUENCE [LARGE SCALE GENOMIC DNA]</scope>
    <source>
        <strain evidence="2 3">BRFM 1820</strain>
    </source>
</reference>
<protein>
    <submittedName>
        <fullName evidence="2">Uncharacterized protein</fullName>
    </submittedName>
</protein>
<keyword evidence="1" id="KW-1133">Transmembrane helix</keyword>
<dbReference type="OrthoDB" id="2535105at2759"/>
<keyword evidence="3" id="KW-1185">Reference proteome</keyword>
<evidence type="ECO:0000256" key="1">
    <source>
        <dbReference type="SAM" id="Phobius"/>
    </source>
</evidence>
<evidence type="ECO:0000313" key="2">
    <source>
        <dbReference type="EMBL" id="RDX44528.1"/>
    </source>
</evidence>
<accession>A0A371CW61</accession>
<proteinExistence type="predicted"/>
<organism evidence="2 3">
    <name type="scientific">Lentinus brumalis</name>
    <dbReference type="NCBI Taxonomy" id="2498619"/>
    <lineage>
        <taxon>Eukaryota</taxon>
        <taxon>Fungi</taxon>
        <taxon>Dikarya</taxon>
        <taxon>Basidiomycota</taxon>
        <taxon>Agaricomycotina</taxon>
        <taxon>Agaricomycetes</taxon>
        <taxon>Polyporales</taxon>
        <taxon>Polyporaceae</taxon>
        <taxon>Lentinus</taxon>
    </lineage>
</organism>
<dbReference type="EMBL" id="KZ857448">
    <property type="protein sequence ID" value="RDX44528.1"/>
    <property type="molecule type" value="Genomic_DNA"/>
</dbReference>
<evidence type="ECO:0000313" key="3">
    <source>
        <dbReference type="Proteomes" id="UP000256964"/>
    </source>
</evidence>
<dbReference type="AlphaFoldDB" id="A0A371CW61"/>
<sequence length="69" mass="7486">MDPLAPQILSNLDRDGTLGMGYLGAVVSSLIYGITCIQTFQYYRSPKGQGDPTYIRAFVGSSCPSLRHS</sequence>
<feature type="transmembrane region" description="Helical" evidence="1">
    <location>
        <begin position="20"/>
        <end position="40"/>
    </location>
</feature>
<dbReference type="Proteomes" id="UP000256964">
    <property type="component" value="Unassembled WGS sequence"/>
</dbReference>